<sequence>MLRRRHHSLPERYRDPEPQRYERKGDPVSHPHRNGY</sequence>
<keyword evidence="3" id="KW-1185">Reference proteome</keyword>
<organism evidence="2 3">
    <name type="scientific">Rothia mucilaginosa (strain DY-18)</name>
    <name type="common">Stomatococcus mucilaginosus</name>
    <dbReference type="NCBI Taxonomy" id="680646"/>
    <lineage>
        <taxon>Bacteria</taxon>
        <taxon>Bacillati</taxon>
        <taxon>Actinomycetota</taxon>
        <taxon>Actinomycetes</taxon>
        <taxon>Micrococcales</taxon>
        <taxon>Micrococcaceae</taxon>
        <taxon>Rothia</taxon>
    </lineage>
</organism>
<reference evidence="2 3" key="3">
    <citation type="journal article" date="2010" name="Sequencing">
        <title>Complete Genome Sequence of Rothia mucilaginosa DY-18: A Clinical Isolate with Dense Meshwork-Like Structures from a Persistent Apical Periodontitis Lesion.</title>
        <authorList>
            <person name="Yamane K."/>
            <person name="Nambu T."/>
            <person name="Yamanaka T."/>
            <person name="Mashimo C."/>
            <person name="Sugimori C."/>
            <person name="Leung K.-P."/>
            <person name="Fukushima H."/>
        </authorList>
    </citation>
    <scope>NUCLEOTIDE SEQUENCE [LARGE SCALE GENOMIC DNA]</scope>
    <source>
        <strain evidence="2 3">DY-18</strain>
    </source>
</reference>
<accession>D2NPM6</accession>
<evidence type="ECO:0000313" key="3">
    <source>
        <dbReference type="Proteomes" id="UP000001883"/>
    </source>
</evidence>
<dbReference type="EMBL" id="AP011540">
    <property type="protein sequence ID" value="BAI65594.1"/>
    <property type="molecule type" value="Genomic_DNA"/>
</dbReference>
<reference evidence="3" key="1">
    <citation type="submission" date="2009-07" db="EMBL/GenBank/DDBJ databases">
        <title>Complete genome sequence of Rothia mucilaginosa DJ.</title>
        <authorList>
            <person name="Yamane K."/>
            <person name="Nambu T."/>
            <person name="Mashimo C."/>
            <person name="Sugimori C."/>
            <person name="Yamanaka T."/>
            <person name="Leung K."/>
            <person name="Fukushima H."/>
        </authorList>
    </citation>
    <scope>NUCLEOTIDE SEQUENCE [LARGE SCALE GENOMIC DNA]</scope>
    <source>
        <strain evidence="3">DY-18</strain>
    </source>
</reference>
<dbReference type="AlphaFoldDB" id="D2NPM6"/>
<name>D2NPM6_ROTMD</name>
<feature type="compositionally biased region" description="Basic and acidic residues" evidence="1">
    <location>
        <begin position="8"/>
        <end position="29"/>
    </location>
</feature>
<protein>
    <submittedName>
        <fullName evidence="2">Uncharacterized protein</fullName>
    </submittedName>
</protein>
<dbReference type="Proteomes" id="UP000001883">
    <property type="component" value="Chromosome"/>
</dbReference>
<gene>
    <name evidence="2" type="ordered locus">RMDY18_17620</name>
</gene>
<dbReference type="KEGG" id="rmu:RMDY18_17620"/>
<reference evidence="2 3" key="2">
    <citation type="journal article" date="2010" name="J Osaka Dent Univ">
        <title>Isolation and identification of Rothia mucilaginosa from persistent apical periodontitis lesions.</title>
        <authorList>
            <person name="Yamane K."/>
            <person name="Yoshida M."/>
            <person name="Fujihira T."/>
            <person name="Baba T."/>
            <person name="Tsuji N."/>
            <person name="Hayashi H."/>
            <person name="Sugimori C."/>
            <person name="Yamanaka T."/>
            <person name="Mashimo C."/>
            <person name="Nambu T."/>
            <person name="Kawai H."/>
            <person name="Fukushima H."/>
        </authorList>
    </citation>
    <scope>NUCLEOTIDE SEQUENCE [LARGE SCALE GENOMIC DNA]</scope>
    <source>
        <strain evidence="2 3">DY-18</strain>
    </source>
</reference>
<dbReference type="HOGENOM" id="CLU_3358237_0_0_11"/>
<proteinExistence type="predicted"/>
<evidence type="ECO:0000313" key="2">
    <source>
        <dbReference type="EMBL" id="BAI65594.1"/>
    </source>
</evidence>
<feature type="region of interest" description="Disordered" evidence="1">
    <location>
        <begin position="1"/>
        <end position="36"/>
    </location>
</feature>
<evidence type="ECO:0000256" key="1">
    <source>
        <dbReference type="SAM" id="MobiDB-lite"/>
    </source>
</evidence>